<keyword evidence="3 6" id="KW-0812">Transmembrane</keyword>
<feature type="compositionally biased region" description="Low complexity" evidence="7">
    <location>
        <begin position="319"/>
        <end position="333"/>
    </location>
</feature>
<dbReference type="SUPFAM" id="SSF81338">
    <property type="entry name" value="Aquaporin-like"/>
    <property type="match status" value="1"/>
</dbReference>
<dbReference type="PANTHER" id="PTHR19139:SF284">
    <property type="entry name" value="AQUAPORIN"/>
    <property type="match status" value="1"/>
</dbReference>
<reference evidence="9 10" key="1">
    <citation type="submission" date="2014-03" db="EMBL/GenBank/DDBJ databases">
        <title>Genomics of Bifidobacteria.</title>
        <authorList>
            <person name="Ventura M."/>
            <person name="Milani C."/>
            <person name="Lugli G.A."/>
        </authorList>
    </citation>
    <scope>NUCLEOTIDE SEQUENCE [LARGE SCALE GENOMIC DNA]</scope>
    <source>
        <strain evidence="9 10">DSM 22767</strain>
    </source>
</reference>
<comment type="caution">
    <text evidence="9">The sequence shown here is derived from an EMBL/GenBank/DDBJ whole genome shotgun (WGS) entry which is preliminary data.</text>
</comment>
<evidence type="ECO:0000256" key="5">
    <source>
        <dbReference type="ARBA" id="ARBA00023136"/>
    </source>
</evidence>
<protein>
    <submittedName>
        <fullName evidence="9">Membrane channel protein</fullName>
    </submittedName>
</protein>
<sequence>MTLEESQYETVTADETVPADIMSEASEEKSGSKSNLATLLLGTAAEFLGSLLIFVSIYLISAISMTLYGPNVILSSLTTGLAYALMIVIFGRFSGGQFNPAVTLAAILTGKTNIWNGIAYIVAQVLGGIVAGGITILVLPVSQTVPAQTWFAKAINGFGSNSISAASLQNTRLNFGLLLAIIVEIIAGLIITSAALHSMDDDGKPTDTAAVVMGAAYALGAAITHPVTGASLNPARATGIAIFAHGSGLPVDPLAQLLYFWICPIFAATIVVAISMIGQTIEDRQSNEHQIDDDIFIEETAKAPQTEATDTDDADVQNAPGASLGASAGDALE</sequence>
<dbReference type="InterPro" id="IPR023271">
    <property type="entry name" value="Aquaporin-like"/>
</dbReference>
<feature type="transmembrane region" description="Helical" evidence="8">
    <location>
        <begin position="36"/>
        <end position="60"/>
    </location>
</feature>
<evidence type="ECO:0000256" key="4">
    <source>
        <dbReference type="ARBA" id="ARBA00022989"/>
    </source>
</evidence>
<evidence type="ECO:0000256" key="2">
    <source>
        <dbReference type="ARBA" id="ARBA00022448"/>
    </source>
</evidence>
<dbReference type="PROSITE" id="PS00221">
    <property type="entry name" value="MIP"/>
    <property type="match status" value="1"/>
</dbReference>
<proteinExistence type="inferred from homology"/>
<evidence type="ECO:0000313" key="10">
    <source>
        <dbReference type="Proteomes" id="UP000029096"/>
    </source>
</evidence>
<keyword evidence="10" id="KW-1185">Reference proteome</keyword>
<evidence type="ECO:0000313" key="9">
    <source>
        <dbReference type="EMBL" id="KFI46567.1"/>
    </source>
</evidence>
<dbReference type="STRING" id="1437606.BBOH_0036"/>
<feature type="transmembrane region" description="Helical" evidence="8">
    <location>
        <begin position="258"/>
        <end position="277"/>
    </location>
</feature>
<dbReference type="InterPro" id="IPR034294">
    <property type="entry name" value="Aquaporin_transptr"/>
</dbReference>
<dbReference type="InterPro" id="IPR022357">
    <property type="entry name" value="MIP_CS"/>
</dbReference>
<keyword evidence="2 6" id="KW-0813">Transport</keyword>
<dbReference type="RefSeq" id="WP_052118082.1">
    <property type="nucleotide sequence ID" value="NZ_JDUS01000001.1"/>
</dbReference>
<dbReference type="eggNOG" id="COG0580">
    <property type="taxonomic scope" value="Bacteria"/>
</dbReference>
<dbReference type="EMBL" id="JGYP01000001">
    <property type="protein sequence ID" value="KFI46567.1"/>
    <property type="molecule type" value="Genomic_DNA"/>
</dbReference>
<dbReference type="PANTHER" id="PTHR19139">
    <property type="entry name" value="AQUAPORIN TRANSPORTER"/>
    <property type="match status" value="1"/>
</dbReference>
<comment type="subcellular location">
    <subcellularLocation>
        <location evidence="1">Membrane</location>
        <topology evidence="1">Multi-pass membrane protein</topology>
    </subcellularLocation>
</comment>
<evidence type="ECO:0000256" key="8">
    <source>
        <dbReference type="SAM" id="Phobius"/>
    </source>
</evidence>
<feature type="region of interest" description="Disordered" evidence="7">
    <location>
        <begin position="299"/>
        <end position="333"/>
    </location>
</feature>
<keyword evidence="5 8" id="KW-0472">Membrane</keyword>
<evidence type="ECO:0000256" key="6">
    <source>
        <dbReference type="RuleBase" id="RU000477"/>
    </source>
</evidence>
<accession>A0A086ZJ67</accession>
<evidence type="ECO:0000256" key="7">
    <source>
        <dbReference type="SAM" id="MobiDB-lite"/>
    </source>
</evidence>
<feature type="transmembrane region" description="Helical" evidence="8">
    <location>
        <begin position="114"/>
        <end position="139"/>
    </location>
</feature>
<organism evidence="9 10">
    <name type="scientific">Bifidobacterium bohemicum DSM 22767</name>
    <dbReference type="NCBI Taxonomy" id="1437606"/>
    <lineage>
        <taxon>Bacteria</taxon>
        <taxon>Bacillati</taxon>
        <taxon>Actinomycetota</taxon>
        <taxon>Actinomycetes</taxon>
        <taxon>Bifidobacteriales</taxon>
        <taxon>Bifidobacteriaceae</taxon>
        <taxon>Bifidobacterium</taxon>
    </lineage>
</organism>
<dbReference type="AlphaFoldDB" id="A0A086ZJ67"/>
<comment type="similarity">
    <text evidence="6">Belongs to the MIP/aquaporin (TC 1.A.8) family.</text>
</comment>
<name>A0A086ZJ67_9BIFI</name>
<dbReference type="GO" id="GO:0005886">
    <property type="term" value="C:plasma membrane"/>
    <property type="evidence" value="ECO:0007669"/>
    <property type="project" value="TreeGrafter"/>
</dbReference>
<dbReference type="InterPro" id="IPR000425">
    <property type="entry name" value="MIP"/>
</dbReference>
<evidence type="ECO:0000256" key="1">
    <source>
        <dbReference type="ARBA" id="ARBA00004141"/>
    </source>
</evidence>
<gene>
    <name evidence="9" type="ORF">BBOH_0036</name>
</gene>
<dbReference type="OrthoDB" id="9807293at2"/>
<dbReference type="Pfam" id="PF00230">
    <property type="entry name" value="MIP"/>
    <property type="match status" value="1"/>
</dbReference>
<feature type="transmembrane region" description="Helical" evidence="8">
    <location>
        <begin position="175"/>
        <end position="196"/>
    </location>
</feature>
<feature type="transmembrane region" description="Helical" evidence="8">
    <location>
        <begin position="72"/>
        <end position="93"/>
    </location>
</feature>
<dbReference type="GO" id="GO:0015250">
    <property type="term" value="F:water channel activity"/>
    <property type="evidence" value="ECO:0007669"/>
    <property type="project" value="TreeGrafter"/>
</dbReference>
<evidence type="ECO:0000256" key="3">
    <source>
        <dbReference type="ARBA" id="ARBA00022692"/>
    </source>
</evidence>
<dbReference type="PRINTS" id="PR00783">
    <property type="entry name" value="MINTRINSICP"/>
</dbReference>
<dbReference type="Proteomes" id="UP000029096">
    <property type="component" value="Unassembled WGS sequence"/>
</dbReference>
<keyword evidence="4 8" id="KW-1133">Transmembrane helix</keyword>
<dbReference type="Gene3D" id="1.20.1080.10">
    <property type="entry name" value="Glycerol uptake facilitator protein"/>
    <property type="match status" value="1"/>
</dbReference>